<comment type="caution">
    <text evidence="1">The sequence shown here is derived from an EMBL/GenBank/DDBJ whole genome shotgun (WGS) entry which is preliminary data.</text>
</comment>
<dbReference type="Proteomes" id="UP001150217">
    <property type="component" value="Unassembled WGS sequence"/>
</dbReference>
<name>A0ABQ8UVZ6_9AGAR</name>
<keyword evidence="2" id="KW-1185">Reference proteome</keyword>
<reference evidence="1" key="1">
    <citation type="submission" date="2022-08" db="EMBL/GenBank/DDBJ databases">
        <title>A Global Phylogenomic Analysis of the Shiitake Genus Lentinula.</title>
        <authorList>
            <consortium name="DOE Joint Genome Institute"/>
            <person name="Sierra-Patev S."/>
            <person name="Min B."/>
            <person name="Naranjo-Ortiz M."/>
            <person name="Looney B."/>
            <person name="Konkel Z."/>
            <person name="Slot J.C."/>
            <person name="Sakamoto Y."/>
            <person name="Steenwyk J.L."/>
            <person name="Rokas A."/>
            <person name="Carro J."/>
            <person name="Camarero S."/>
            <person name="Ferreira P."/>
            <person name="Molpeceres G."/>
            <person name="Ruiz-Duenas F.J."/>
            <person name="Serrano A."/>
            <person name="Henrissat B."/>
            <person name="Drula E."/>
            <person name="Hughes K.W."/>
            <person name="Mata J.L."/>
            <person name="Ishikawa N.K."/>
            <person name="Vargas-Isla R."/>
            <person name="Ushijima S."/>
            <person name="Smith C.A."/>
            <person name="Ahrendt S."/>
            <person name="Andreopoulos W."/>
            <person name="He G."/>
            <person name="Labutti K."/>
            <person name="Lipzen A."/>
            <person name="Ng V."/>
            <person name="Riley R."/>
            <person name="Sandor L."/>
            <person name="Barry K."/>
            <person name="Martinez A.T."/>
            <person name="Xiao Y."/>
            <person name="Gibbons J.G."/>
            <person name="Terashima K."/>
            <person name="Grigoriev I.V."/>
            <person name="Hibbett D.S."/>
        </authorList>
    </citation>
    <scope>NUCLEOTIDE SEQUENCE</scope>
    <source>
        <strain evidence="1">RHP3577 ss4</strain>
    </source>
</reference>
<proteinExistence type="predicted"/>
<protein>
    <submittedName>
        <fullName evidence="1">Uncharacterized protein</fullName>
    </submittedName>
</protein>
<evidence type="ECO:0000313" key="2">
    <source>
        <dbReference type="Proteomes" id="UP001150217"/>
    </source>
</evidence>
<evidence type="ECO:0000313" key="1">
    <source>
        <dbReference type="EMBL" id="KAJ4463456.1"/>
    </source>
</evidence>
<organism evidence="1 2">
    <name type="scientific">Lentinula lateritia</name>
    <dbReference type="NCBI Taxonomy" id="40482"/>
    <lineage>
        <taxon>Eukaryota</taxon>
        <taxon>Fungi</taxon>
        <taxon>Dikarya</taxon>
        <taxon>Basidiomycota</taxon>
        <taxon>Agaricomycotina</taxon>
        <taxon>Agaricomycetes</taxon>
        <taxon>Agaricomycetidae</taxon>
        <taxon>Agaricales</taxon>
        <taxon>Marasmiineae</taxon>
        <taxon>Omphalotaceae</taxon>
        <taxon>Lentinula</taxon>
    </lineage>
</organism>
<dbReference type="EMBL" id="JANVFT010000164">
    <property type="protein sequence ID" value="KAJ4463456.1"/>
    <property type="molecule type" value="Genomic_DNA"/>
</dbReference>
<sequence length="525" mass="59589">MFPPMSSTHWLEIGFYSRFSLPPSMAKITLTRPTTTRRLSTWEVPLAKSAASNLACEAPAEEVFKVDSSAALCVQETRDVLAVNPFHEAELENSEYPLADSDSECDAEFKDVFYAYEPEFDASLDDDVLQSWTMSRNILAIDSTTPWLTPHIVITPASDTMSDLAIAWFNQPNYYQDTSKLCLPPSDFAENPSSLRSDAPPIITSSLAFHPISVFSPSRFNAMIEGCSHERLSYFNVVIALRRHIMKAVAIMASRAAHSFRERYDSALPFSNIDRPFSWNDPAEPILSASRFHRATLILDSTNPFRVPHIIINQPPPEDQWLTATNTVNDPQDYGFGRYLVVHSRGVNYINEPEDAYLSFPSDEYYDISRFDEKEEEENRDWADPVTENEEDYDGIRSYNDTLECYTSFEELPELDTESLTSVESPFAETPDPLDDDADYRSAYERDLEKRMVSSSVNISSVNPCVPLYIDGCPLDRSMVDALSVHDEDESSPYSWADEEDDLPPLEDEWYQSVIRRTQDVLADA</sequence>
<accession>A0ABQ8UVZ6</accession>
<gene>
    <name evidence="1" type="ORF">C8R41DRAFT_155743</name>
</gene>